<feature type="compositionally biased region" description="Basic and acidic residues" evidence="1">
    <location>
        <begin position="131"/>
        <end position="140"/>
    </location>
</feature>
<dbReference type="PANTHER" id="PTHR14136">
    <property type="entry name" value="BTB_POZ DOMAIN-CONTAINING PROTEIN KCTD9"/>
    <property type="match status" value="1"/>
</dbReference>
<dbReference type="SUPFAM" id="SSF141571">
    <property type="entry name" value="Pentapeptide repeat-like"/>
    <property type="match status" value="1"/>
</dbReference>
<gene>
    <name evidence="2" type="ORF">AUC71_11600</name>
</gene>
<dbReference type="PANTHER" id="PTHR14136:SF17">
    <property type="entry name" value="BTB_POZ DOMAIN-CONTAINING PROTEIN KCTD9"/>
    <property type="match status" value="1"/>
</dbReference>
<dbReference type="InterPro" id="IPR051082">
    <property type="entry name" value="Pentapeptide-BTB/POZ_domain"/>
</dbReference>
<dbReference type="Gene3D" id="2.160.20.80">
    <property type="entry name" value="E3 ubiquitin-protein ligase SopA"/>
    <property type="match status" value="1"/>
</dbReference>
<proteinExistence type="predicted"/>
<reference evidence="2 3" key="1">
    <citation type="journal article" date="2016" name="Environ. Microbiol.">
        <title>New Methyloceanibacter diversity from North Sea sediments includes methanotroph containing solely the soluble methane monooxygenase.</title>
        <authorList>
            <person name="Vekeman B."/>
            <person name="Kerckhof F.M."/>
            <person name="Cremers G."/>
            <person name="de Vos P."/>
            <person name="Vandamme P."/>
            <person name="Boon N."/>
            <person name="Op den Camp H.J."/>
            <person name="Heylen K."/>
        </authorList>
    </citation>
    <scope>NUCLEOTIDE SEQUENCE [LARGE SCALE GENOMIC DNA]</scope>
    <source>
        <strain evidence="2 3">R-67177</strain>
    </source>
</reference>
<keyword evidence="3" id="KW-1185">Reference proteome</keyword>
<name>A0A1E3WDE9_9HYPH</name>
<evidence type="ECO:0008006" key="4">
    <source>
        <dbReference type="Google" id="ProtNLM"/>
    </source>
</evidence>
<protein>
    <recommendedName>
        <fullName evidence="4">Pentapeptide repeat protein</fullName>
    </recommendedName>
</protein>
<comment type="caution">
    <text evidence="2">The sequence shown here is derived from an EMBL/GenBank/DDBJ whole genome shotgun (WGS) entry which is preliminary data.</text>
</comment>
<feature type="region of interest" description="Disordered" evidence="1">
    <location>
        <begin position="118"/>
        <end position="174"/>
    </location>
</feature>
<evidence type="ECO:0000313" key="2">
    <source>
        <dbReference type="EMBL" id="ODS03097.1"/>
    </source>
</evidence>
<sequence length="174" mass="18479">MGPINGGPINLAHARLRHAFLRFATLTGADLRGADLADADLREARLERADLSGADLSDAQLDGVDFANARLAGANLCGASLAGARNLTTAQLHEAEGDAATVLPANVERPLIWTVSQRMDSQPMAARPAPRRGEEARTEEQPQGGERVSWLIGGPRGLGRRDRDGPSYNDPGRP</sequence>
<dbReference type="EMBL" id="LPWD01000170">
    <property type="protein sequence ID" value="ODS03097.1"/>
    <property type="molecule type" value="Genomic_DNA"/>
</dbReference>
<dbReference type="Proteomes" id="UP000095042">
    <property type="component" value="Unassembled WGS sequence"/>
</dbReference>
<dbReference type="InterPro" id="IPR001646">
    <property type="entry name" value="5peptide_repeat"/>
</dbReference>
<evidence type="ECO:0000313" key="3">
    <source>
        <dbReference type="Proteomes" id="UP000095042"/>
    </source>
</evidence>
<evidence type="ECO:0000256" key="1">
    <source>
        <dbReference type="SAM" id="MobiDB-lite"/>
    </source>
</evidence>
<dbReference type="AlphaFoldDB" id="A0A1E3WDE9"/>
<organism evidence="2 3">
    <name type="scientific">Methyloceanibacter marginalis</name>
    <dbReference type="NCBI Taxonomy" id="1774971"/>
    <lineage>
        <taxon>Bacteria</taxon>
        <taxon>Pseudomonadati</taxon>
        <taxon>Pseudomonadota</taxon>
        <taxon>Alphaproteobacteria</taxon>
        <taxon>Hyphomicrobiales</taxon>
        <taxon>Hyphomicrobiaceae</taxon>
        <taxon>Methyloceanibacter</taxon>
    </lineage>
</organism>
<accession>A0A1E3WDE9</accession>
<dbReference type="OrthoDB" id="3034488at2"/>
<dbReference type="Pfam" id="PF00805">
    <property type="entry name" value="Pentapeptide"/>
    <property type="match status" value="1"/>
</dbReference>